<evidence type="ECO:0000256" key="1">
    <source>
        <dbReference type="SAM" id="MobiDB-lite"/>
    </source>
</evidence>
<proteinExistence type="predicted"/>
<dbReference type="SUPFAM" id="SSF89392">
    <property type="entry name" value="Prokaryotic lipoproteins and lipoprotein localization factors"/>
    <property type="match status" value="1"/>
</dbReference>
<keyword evidence="3" id="KW-1185">Reference proteome</keyword>
<dbReference type="Gene3D" id="2.50.20.10">
    <property type="entry name" value="Lipoprotein localisation LolA/LolB/LppX"/>
    <property type="match status" value="1"/>
</dbReference>
<sequence length="381" mass="39686">MQKRKMTAGAAATGVLAGTAGLFWLAMPAGADQAPSLPEISPEALVESMLTAETPAFAGTVALENNLGLPSVGGLAGGAMDGLESLSGTQAQIASDGGERFRMIMGTGRGTTTTVHDGETLWEWNADQQTVVKSSMTSESSEGMAGVPDPEGHQVVPEDPTAVARSAVEQLREISSVTVDGTASVAGRDAYELALAPSPEERTLLREVRVAVDSETRVPLRVTVLGNGSDDSVLELGFTDVEFGEQDPEDFTFQPPEGATVQDLDELEPHSDDPAELDAVEESDPAATDPADTGAATEWEVFGDGWDSVLVFQLDQAEGAAGQDIDFEQLPEGLSEPVSGEWGEGQLFSTAVITAIVTDDGRIAAGAVPAQVLTEALEETR</sequence>
<dbReference type="Proteomes" id="UP000185511">
    <property type="component" value="Chromosome"/>
</dbReference>
<dbReference type="PANTHER" id="PTHR37507:SF2">
    <property type="entry name" value="SPORULATION PROTEIN YDCC"/>
    <property type="match status" value="1"/>
</dbReference>
<protein>
    <recommendedName>
        <fullName evidence="4">MucB/RseB N-terminal domain-containing protein</fullName>
    </recommendedName>
</protein>
<gene>
    <name evidence="2" type="ORF">UA74_04340</name>
</gene>
<reference evidence="3" key="1">
    <citation type="submission" date="2016-06" db="EMBL/GenBank/DDBJ databases">
        <title>Complete genome sequence of Actinoalloteichus fjordicus DSM 46855 (=ADI127-17), type strain of the new species Actinoalloteichus fjordicus.</title>
        <authorList>
            <person name="Ruckert C."/>
            <person name="Nouioui I."/>
            <person name="Willmese J."/>
            <person name="van Wezel G."/>
            <person name="Klenk H.-P."/>
            <person name="Kalinowski J."/>
            <person name="Zotchev S.B."/>
        </authorList>
    </citation>
    <scope>NUCLEOTIDE SEQUENCE [LARGE SCALE GENOMIC DNA]</scope>
    <source>
        <strain evidence="3">ADI127-7</strain>
    </source>
</reference>
<accession>A0AAC9LAA8</accession>
<dbReference type="RefSeq" id="WP_075739117.1">
    <property type="nucleotide sequence ID" value="NZ_CP016076.1"/>
</dbReference>
<evidence type="ECO:0000313" key="2">
    <source>
        <dbReference type="EMBL" id="APU12947.1"/>
    </source>
</evidence>
<dbReference type="InterPro" id="IPR029046">
    <property type="entry name" value="LolA/LolB/LppX"/>
</dbReference>
<dbReference type="PANTHER" id="PTHR37507">
    <property type="entry name" value="SPORULATION PROTEIN YDCC"/>
    <property type="match status" value="1"/>
</dbReference>
<name>A0AAC9LAA8_9PSEU</name>
<evidence type="ECO:0008006" key="4">
    <source>
        <dbReference type="Google" id="ProtNLM"/>
    </source>
</evidence>
<organism evidence="2 3">
    <name type="scientific">Actinoalloteichus fjordicus</name>
    <dbReference type="NCBI Taxonomy" id="1612552"/>
    <lineage>
        <taxon>Bacteria</taxon>
        <taxon>Bacillati</taxon>
        <taxon>Actinomycetota</taxon>
        <taxon>Actinomycetes</taxon>
        <taxon>Pseudonocardiales</taxon>
        <taxon>Pseudonocardiaceae</taxon>
        <taxon>Actinoalloteichus</taxon>
    </lineage>
</organism>
<dbReference type="AlphaFoldDB" id="A0AAC9LAA8"/>
<feature type="compositionally biased region" description="Acidic residues" evidence="1">
    <location>
        <begin position="274"/>
        <end position="284"/>
    </location>
</feature>
<evidence type="ECO:0000313" key="3">
    <source>
        <dbReference type="Proteomes" id="UP000185511"/>
    </source>
</evidence>
<dbReference type="InterPro" id="IPR052944">
    <property type="entry name" value="Sporulation_related"/>
</dbReference>
<dbReference type="KEGG" id="acad:UA74_04340"/>
<feature type="region of interest" description="Disordered" evidence="1">
    <location>
        <begin position="266"/>
        <end position="292"/>
    </location>
</feature>
<dbReference type="EMBL" id="CP016076">
    <property type="protein sequence ID" value="APU12947.1"/>
    <property type="molecule type" value="Genomic_DNA"/>
</dbReference>